<dbReference type="PROSITE" id="PS00626">
    <property type="entry name" value="RCC1_2"/>
    <property type="match status" value="1"/>
</dbReference>
<comment type="caution">
    <text evidence="2">The sequence shown here is derived from an EMBL/GenBank/DDBJ whole genome shotgun (WGS) entry which is preliminary data.</text>
</comment>
<reference evidence="2 3" key="1">
    <citation type="journal article" date="2009" name="Int. J. Syst. Evol. Microbiol.">
        <title>Paenibacillus contaminans sp. nov., isolated from a contaminated laboratory plate.</title>
        <authorList>
            <person name="Chou J.H."/>
            <person name="Lee J.H."/>
            <person name="Lin M.C."/>
            <person name="Chang P.S."/>
            <person name="Arun A.B."/>
            <person name="Young C.C."/>
            <person name="Chen W.M."/>
        </authorList>
    </citation>
    <scope>NUCLEOTIDE SEQUENCE [LARGE SCALE GENOMIC DNA]</scope>
    <source>
        <strain evidence="2 3">CKOBP-6</strain>
    </source>
</reference>
<accession>A0A329MHD5</accession>
<dbReference type="Gene3D" id="2.130.10.30">
    <property type="entry name" value="Regulator of chromosome condensation 1/beta-lactamase-inhibitor protein II"/>
    <property type="match status" value="2"/>
</dbReference>
<dbReference type="Proteomes" id="UP000250369">
    <property type="component" value="Unassembled WGS sequence"/>
</dbReference>
<feature type="region of interest" description="Disordered" evidence="1">
    <location>
        <begin position="51"/>
        <end position="96"/>
    </location>
</feature>
<dbReference type="InterPro" id="IPR009091">
    <property type="entry name" value="RCC1/BLIP-II"/>
</dbReference>
<dbReference type="RefSeq" id="WP_113033237.1">
    <property type="nucleotide sequence ID" value="NZ_QMFB01000014.1"/>
</dbReference>
<dbReference type="AlphaFoldDB" id="A0A329MHD5"/>
<proteinExistence type="predicted"/>
<dbReference type="EMBL" id="QMFB01000014">
    <property type="protein sequence ID" value="RAV19028.1"/>
    <property type="molecule type" value="Genomic_DNA"/>
</dbReference>
<dbReference type="GO" id="GO:0005085">
    <property type="term" value="F:guanyl-nucleotide exchange factor activity"/>
    <property type="evidence" value="ECO:0007669"/>
    <property type="project" value="TreeGrafter"/>
</dbReference>
<dbReference type="PANTHER" id="PTHR45982:SF1">
    <property type="entry name" value="REGULATOR OF CHROMOSOME CONDENSATION"/>
    <property type="match status" value="1"/>
</dbReference>
<evidence type="ECO:0000313" key="2">
    <source>
        <dbReference type="EMBL" id="RAV19028.1"/>
    </source>
</evidence>
<keyword evidence="3" id="KW-1185">Reference proteome</keyword>
<gene>
    <name evidence="2" type="ORF">DQG23_23080</name>
</gene>
<name>A0A329MHD5_9BACL</name>
<sequence>MIRLCLCKQQKKVYPASTVPSPGNPARNKGWGGGLCLAFAVAVWITGCSTSTGGGKPDGDKPSVAGVQENAGAPMPTAAPSASPPAASPSSPGSPAAGLVKPLGAAGELASYYDRHLAVKDGVLYGWTTGSAKPQRLLENVLQAGVGDTASYALLTDGRLAVWEEDPAKAAVFVDGIVSFSAGKTGVLAIKKDGTLLHFASRDKPGTKIAKDVVFSSVGDGTDYYITGTGELFAKGLAHRGQYGDGRLESTDEFIQVAGEAVQVRGHTGHAVMLQKNGDVQGTGGNIYGPLGKHGLGDKATTWGIIFTGATMIATGSSHSAALKEDGTLWIWGANEGTEPRQVLEQVTTVAAGKDVTLAKTKDGSVWFWRTGEKPDKVLE</sequence>
<evidence type="ECO:0000313" key="3">
    <source>
        <dbReference type="Proteomes" id="UP000250369"/>
    </source>
</evidence>
<dbReference type="InterPro" id="IPR051553">
    <property type="entry name" value="Ran_GTPase-activating"/>
</dbReference>
<dbReference type="InterPro" id="IPR000408">
    <property type="entry name" value="Reg_chr_condens"/>
</dbReference>
<organism evidence="2 3">
    <name type="scientific">Paenibacillus contaminans</name>
    <dbReference type="NCBI Taxonomy" id="450362"/>
    <lineage>
        <taxon>Bacteria</taxon>
        <taxon>Bacillati</taxon>
        <taxon>Bacillota</taxon>
        <taxon>Bacilli</taxon>
        <taxon>Bacillales</taxon>
        <taxon>Paenibacillaceae</taxon>
        <taxon>Paenibacillus</taxon>
    </lineage>
</organism>
<protein>
    <recommendedName>
        <fullName evidence="4">Chromosome condensation regulator RCC1</fullName>
    </recommendedName>
</protein>
<dbReference type="GO" id="GO:0005737">
    <property type="term" value="C:cytoplasm"/>
    <property type="evidence" value="ECO:0007669"/>
    <property type="project" value="TreeGrafter"/>
</dbReference>
<feature type="compositionally biased region" description="Low complexity" evidence="1">
    <location>
        <begin position="71"/>
        <end position="81"/>
    </location>
</feature>
<dbReference type="Pfam" id="PF13540">
    <property type="entry name" value="RCC1_2"/>
    <property type="match status" value="1"/>
</dbReference>
<evidence type="ECO:0000256" key="1">
    <source>
        <dbReference type="SAM" id="MobiDB-lite"/>
    </source>
</evidence>
<dbReference type="OrthoDB" id="27389at2"/>
<dbReference type="SUPFAM" id="SSF50985">
    <property type="entry name" value="RCC1/BLIP-II"/>
    <property type="match status" value="2"/>
</dbReference>
<evidence type="ECO:0008006" key="4">
    <source>
        <dbReference type="Google" id="ProtNLM"/>
    </source>
</evidence>
<dbReference type="PANTHER" id="PTHR45982">
    <property type="entry name" value="REGULATOR OF CHROMOSOME CONDENSATION"/>
    <property type="match status" value="1"/>
</dbReference>